<dbReference type="EMBL" id="CP145316">
    <property type="protein sequence ID" value="XAM17937.1"/>
    <property type="molecule type" value="Genomic_DNA"/>
</dbReference>
<evidence type="ECO:0000313" key="6">
    <source>
        <dbReference type="EMBL" id="XAM17937.1"/>
    </source>
</evidence>
<evidence type="ECO:0000256" key="1">
    <source>
        <dbReference type="ARBA" id="ARBA00022485"/>
    </source>
</evidence>
<keyword evidence="2" id="KW-0479">Metal-binding</keyword>
<dbReference type="Pfam" id="PF13187">
    <property type="entry name" value="Fer4_9"/>
    <property type="match status" value="1"/>
</dbReference>
<accession>A0ABZ3F5Y2</accession>
<dbReference type="InterPro" id="IPR050572">
    <property type="entry name" value="Fe-S_Ferredoxin"/>
</dbReference>
<keyword evidence="7" id="KW-1185">Reference proteome</keyword>
<keyword evidence="4" id="KW-0411">Iron-sulfur</keyword>
<dbReference type="PROSITE" id="PS00198">
    <property type="entry name" value="4FE4S_FER_1"/>
    <property type="match status" value="1"/>
</dbReference>
<dbReference type="InterPro" id="IPR017900">
    <property type="entry name" value="4Fe4S_Fe_S_CS"/>
</dbReference>
<dbReference type="SUPFAM" id="SSF54862">
    <property type="entry name" value="4Fe-4S ferredoxins"/>
    <property type="match status" value="1"/>
</dbReference>
<dbReference type="Pfam" id="PF13237">
    <property type="entry name" value="Fer4_10"/>
    <property type="match status" value="1"/>
</dbReference>
<sequence>MKLEARVYSLLNDMQKAILHECDEIVLDFTAFNAKATMVVKPNFVVIGYGELTDEFLSLCINENHGYTLEVSHLLPQDFVGLKGHLGDFTLQFKNANGEIESLQTSQIVSFAPLENCPAYKGVHTPDKYDNAHCMLESLLCLCGERHYTHHIVFEPLTCQYQGRRVFANGKSVCHLCVDICPTMGISSDKDSMLLSLSSVDCIACGKCVSVCPTGSVQRQGDGLESFTYRARLYKGYIPLIVSSLDFESEGFARDFKDLQTLNPLLLPFVLQVPDILNATYLLTLLQESGAPIVLYSTLGEHTHNDIATLNEIYQRIFRQNAIIGSTDSKAIEALQPLMQSHYIYTPTNKENSKDIFSARVSFWIKQESYGKIAMNNSGFLHIDTAKCTLCLSCVEACNTNALINNNASFELLYKASLCTDCGYCVASCAENVLNLESHTLLLEPHSFEYVSIAVDKPFRCVECNKIFATHKSISKIKNMLTPVFAGNALKLKTLECCADCKVKVMFEGAH</sequence>
<evidence type="ECO:0000256" key="3">
    <source>
        <dbReference type="ARBA" id="ARBA00023004"/>
    </source>
</evidence>
<feature type="domain" description="4Fe-4S ferredoxin-type" evidence="5">
    <location>
        <begin position="410"/>
        <end position="439"/>
    </location>
</feature>
<evidence type="ECO:0000256" key="4">
    <source>
        <dbReference type="ARBA" id="ARBA00023014"/>
    </source>
</evidence>
<dbReference type="RefSeq" id="WP_343353460.1">
    <property type="nucleotide sequence ID" value="NZ_CP145316.1"/>
</dbReference>
<keyword evidence="1" id="KW-0004">4Fe-4S</keyword>
<organism evidence="6 7">
    <name type="scientific">Helicobacter mastomyrinus</name>
    <dbReference type="NCBI Taxonomy" id="287948"/>
    <lineage>
        <taxon>Bacteria</taxon>
        <taxon>Pseudomonadati</taxon>
        <taxon>Campylobacterota</taxon>
        <taxon>Epsilonproteobacteria</taxon>
        <taxon>Campylobacterales</taxon>
        <taxon>Helicobacteraceae</taxon>
        <taxon>Helicobacter</taxon>
    </lineage>
</organism>
<dbReference type="Gene3D" id="3.30.70.20">
    <property type="match status" value="2"/>
</dbReference>
<feature type="domain" description="4Fe-4S ferredoxin-type" evidence="5">
    <location>
        <begin position="193"/>
        <end position="222"/>
    </location>
</feature>
<dbReference type="Proteomes" id="UP001434737">
    <property type="component" value="Chromosome"/>
</dbReference>
<gene>
    <name evidence="6" type="ORF">V3I05_09660</name>
</gene>
<feature type="domain" description="4Fe-4S ferredoxin-type" evidence="5">
    <location>
        <begin position="379"/>
        <end position="408"/>
    </location>
</feature>
<evidence type="ECO:0000256" key="2">
    <source>
        <dbReference type="ARBA" id="ARBA00022723"/>
    </source>
</evidence>
<protein>
    <submittedName>
        <fullName evidence="6">4Fe-4S dicluster domain-containing protein</fullName>
    </submittedName>
</protein>
<name>A0ABZ3F5Y2_9HELI</name>
<evidence type="ECO:0000313" key="7">
    <source>
        <dbReference type="Proteomes" id="UP001434737"/>
    </source>
</evidence>
<dbReference type="PANTHER" id="PTHR43687:SF1">
    <property type="entry name" value="FERREDOXIN III"/>
    <property type="match status" value="1"/>
</dbReference>
<reference evidence="6 7" key="1">
    <citation type="submission" date="2024-02" db="EMBL/GenBank/DDBJ databases">
        <title>Genome and pathogenicity analysis of Helicobacter mastomyrinus isolated from mice.</title>
        <authorList>
            <person name="Zhu L."/>
        </authorList>
    </citation>
    <scope>NUCLEOTIDE SEQUENCE [LARGE SCALE GENOMIC DNA]</scope>
    <source>
        <strain evidence="6 7">Hm-17</strain>
    </source>
</reference>
<proteinExistence type="predicted"/>
<dbReference type="InterPro" id="IPR017896">
    <property type="entry name" value="4Fe4S_Fe-S-bd"/>
</dbReference>
<dbReference type="PROSITE" id="PS51379">
    <property type="entry name" value="4FE4S_FER_2"/>
    <property type="match status" value="3"/>
</dbReference>
<keyword evidence="3" id="KW-0408">Iron</keyword>
<evidence type="ECO:0000259" key="5">
    <source>
        <dbReference type="PROSITE" id="PS51379"/>
    </source>
</evidence>
<dbReference type="PANTHER" id="PTHR43687">
    <property type="entry name" value="ADENYLYLSULFATE REDUCTASE, BETA SUBUNIT"/>
    <property type="match status" value="1"/>
</dbReference>